<evidence type="ECO:0000259" key="1">
    <source>
        <dbReference type="Pfam" id="PF01926"/>
    </source>
</evidence>
<dbReference type="InterPro" id="IPR027417">
    <property type="entry name" value="P-loop_NTPase"/>
</dbReference>
<dbReference type="InterPro" id="IPR005225">
    <property type="entry name" value="Small_GTP-bd"/>
</dbReference>
<dbReference type="NCBIfam" id="TIGR00231">
    <property type="entry name" value="small_GTP"/>
    <property type="match status" value="1"/>
</dbReference>
<reference evidence="4" key="2">
    <citation type="submission" date="2021-04" db="EMBL/GenBank/DDBJ databases">
        <authorList>
            <person name="Gilroy R."/>
        </authorList>
    </citation>
    <scope>NUCLEOTIDE SEQUENCE</scope>
    <source>
        <strain evidence="4">G3-2149</strain>
    </source>
</reference>
<dbReference type="InterPro" id="IPR041606">
    <property type="entry name" value="HydF_dimer"/>
</dbReference>
<dbReference type="CDD" id="cd00880">
    <property type="entry name" value="Era_like"/>
    <property type="match status" value="1"/>
</dbReference>
<evidence type="ECO:0000259" key="2">
    <source>
        <dbReference type="Pfam" id="PF18128"/>
    </source>
</evidence>
<dbReference type="InterPro" id="IPR023873">
    <property type="entry name" value="FeFe-hyd_GTPase_HydF"/>
</dbReference>
<reference evidence="4" key="1">
    <citation type="journal article" date="2021" name="PeerJ">
        <title>Extensive microbial diversity within the chicken gut microbiome revealed by metagenomics and culture.</title>
        <authorList>
            <person name="Gilroy R."/>
            <person name="Ravi A."/>
            <person name="Getino M."/>
            <person name="Pursley I."/>
            <person name="Horton D.L."/>
            <person name="Alikhan N.F."/>
            <person name="Baker D."/>
            <person name="Gharbi K."/>
            <person name="Hall N."/>
            <person name="Watson M."/>
            <person name="Adriaenssens E.M."/>
            <person name="Foster-Nyarko E."/>
            <person name="Jarju S."/>
            <person name="Secka A."/>
            <person name="Antonio M."/>
            <person name="Oren A."/>
            <person name="Chaudhuri R.R."/>
            <person name="La Ragione R."/>
            <person name="Hildebrand F."/>
            <person name="Pallen M.J."/>
        </authorList>
    </citation>
    <scope>NUCLEOTIDE SEQUENCE</scope>
    <source>
        <strain evidence="4">G3-2149</strain>
    </source>
</reference>
<dbReference type="Pfam" id="PF18128">
    <property type="entry name" value="HydF_dimer"/>
    <property type="match status" value="1"/>
</dbReference>
<dbReference type="Pfam" id="PF18133">
    <property type="entry name" value="HydF_tetramer"/>
    <property type="match status" value="1"/>
</dbReference>
<evidence type="ECO:0000313" key="4">
    <source>
        <dbReference type="EMBL" id="MBU3852927.1"/>
    </source>
</evidence>
<feature type="domain" description="G" evidence="1">
    <location>
        <begin position="11"/>
        <end position="126"/>
    </location>
</feature>
<dbReference type="Gene3D" id="3.40.50.300">
    <property type="entry name" value="P-loop containing nucleotide triphosphate hydrolases"/>
    <property type="match status" value="1"/>
</dbReference>
<dbReference type="Proteomes" id="UP000823865">
    <property type="component" value="Unassembled WGS sequence"/>
</dbReference>
<gene>
    <name evidence="4" type="primary">hydF</name>
    <name evidence="4" type="ORF">H9789_03725</name>
</gene>
<dbReference type="GO" id="GO:0030488">
    <property type="term" value="P:tRNA methylation"/>
    <property type="evidence" value="ECO:0007669"/>
    <property type="project" value="TreeGrafter"/>
</dbReference>
<dbReference type="InterPro" id="IPR040644">
    <property type="entry name" value="HydF_tetramer"/>
</dbReference>
<dbReference type="PANTHER" id="PTHR42714:SF6">
    <property type="entry name" value="TRANSLATION INITIATION FACTOR IF-2"/>
    <property type="match status" value="1"/>
</dbReference>
<dbReference type="Gene3D" id="3.40.50.11420">
    <property type="match status" value="1"/>
</dbReference>
<dbReference type="EMBL" id="JAHLFU010000069">
    <property type="protein sequence ID" value="MBU3852927.1"/>
    <property type="molecule type" value="Genomic_DNA"/>
</dbReference>
<dbReference type="GO" id="GO:0002098">
    <property type="term" value="P:tRNA wobble uridine modification"/>
    <property type="evidence" value="ECO:0007669"/>
    <property type="project" value="TreeGrafter"/>
</dbReference>
<dbReference type="GO" id="GO:0005737">
    <property type="term" value="C:cytoplasm"/>
    <property type="evidence" value="ECO:0007669"/>
    <property type="project" value="TreeGrafter"/>
</dbReference>
<evidence type="ECO:0000313" key="5">
    <source>
        <dbReference type="Proteomes" id="UP000823865"/>
    </source>
</evidence>
<evidence type="ECO:0000259" key="3">
    <source>
        <dbReference type="Pfam" id="PF18133"/>
    </source>
</evidence>
<dbReference type="NCBIfam" id="TIGR03918">
    <property type="entry name" value="GTP_HydF"/>
    <property type="match status" value="1"/>
</dbReference>
<dbReference type="PANTHER" id="PTHR42714">
    <property type="entry name" value="TRNA MODIFICATION GTPASE GTPBP3"/>
    <property type="match status" value="1"/>
</dbReference>
<name>A0A9E2L4W0_9BACT</name>
<dbReference type="GO" id="GO:0005525">
    <property type="term" value="F:GTP binding"/>
    <property type="evidence" value="ECO:0007669"/>
    <property type="project" value="InterPro"/>
</dbReference>
<comment type="caution">
    <text evidence="4">The sequence shown here is derived from an EMBL/GenBank/DDBJ whole genome shotgun (WGS) entry which is preliminary data.</text>
</comment>
<dbReference type="AlphaFoldDB" id="A0A9E2L4W0"/>
<dbReference type="Gene3D" id="3.40.50.11410">
    <property type="match status" value="1"/>
</dbReference>
<dbReference type="InterPro" id="IPR006073">
    <property type="entry name" value="GTP-bd"/>
</dbReference>
<feature type="domain" description="Hydrogen maturase F tetramerization" evidence="3">
    <location>
        <begin position="281"/>
        <end position="395"/>
    </location>
</feature>
<organism evidence="4 5">
    <name type="scientific">Candidatus Paraprevotella stercoravium</name>
    <dbReference type="NCBI Taxonomy" id="2838725"/>
    <lineage>
        <taxon>Bacteria</taxon>
        <taxon>Pseudomonadati</taxon>
        <taxon>Bacteroidota</taxon>
        <taxon>Bacteroidia</taxon>
        <taxon>Bacteroidales</taxon>
        <taxon>Prevotellaceae</taxon>
        <taxon>Paraprevotella</taxon>
    </lineage>
</organism>
<sequence length="398" mass="43723">MEVARSNRFHIGFFGPCNAGKSSLLNALVGQDEAIVSDTAGTTTDVVKKNMEISGVGPCVLLDTAGYDDQSELGLRRVDKTRKEAARVDLAILVLNGFVPEALADVQEWKRYFERTGIPQIYVLNKADLFSDAAAQAARWEEALQVACLPVSAHHRIGMDTLLARITEVLKQKDEIDDLTGNLVQPGDSVLLVMPQDIQAPKGRLILPQVQTLRNLLDKQCSVMCCTHDRMADTLKLLSAPPRLIITDSQVFPQVRALCPPESKLTSFSVLFARYKGDIPTFLQGAAVLRGLRPDARILIAESCSHTPKNEDIGRVKLPRLLRAKKGGQLQIDIVAGNDFPDDLRPYDLIIHCGACMFTRRHVLARIATARAQNVPITNYGIAIAELNGILPDVVYPE</sequence>
<proteinExistence type="predicted"/>
<accession>A0A9E2L4W0</accession>
<protein>
    <submittedName>
        <fullName evidence="4">[FeFe] hydrogenase H-cluster maturation GTPase HydF</fullName>
    </submittedName>
</protein>
<feature type="domain" description="Hydrogen maturase F dimerization" evidence="2">
    <location>
        <begin position="180"/>
        <end position="277"/>
    </location>
</feature>
<dbReference type="SUPFAM" id="SSF52540">
    <property type="entry name" value="P-loop containing nucleoside triphosphate hydrolases"/>
    <property type="match status" value="1"/>
</dbReference>
<dbReference type="Pfam" id="PF01926">
    <property type="entry name" value="MMR_HSR1"/>
    <property type="match status" value="1"/>
</dbReference>